<evidence type="ECO:0000313" key="3">
    <source>
        <dbReference type="WBParaSite" id="L893_g25569.t1"/>
    </source>
</evidence>
<evidence type="ECO:0000313" key="2">
    <source>
        <dbReference type="Proteomes" id="UP000095287"/>
    </source>
</evidence>
<dbReference type="Proteomes" id="UP000095287">
    <property type="component" value="Unplaced"/>
</dbReference>
<feature type="compositionally biased region" description="Polar residues" evidence="1">
    <location>
        <begin position="1"/>
        <end position="12"/>
    </location>
</feature>
<name>A0A1I7ZEE7_9BILA</name>
<dbReference type="GO" id="GO:0005634">
    <property type="term" value="C:nucleus"/>
    <property type="evidence" value="ECO:0007669"/>
    <property type="project" value="TreeGrafter"/>
</dbReference>
<feature type="region of interest" description="Disordered" evidence="1">
    <location>
        <begin position="1"/>
        <end position="34"/>
    </location>
</feature>
<dbReference type="GO" id="GO:0090263">
    <property type="term" value="P:positive regulation of canonical Wnt signaling pathway"/>
    <property type="evidence" value="ECO:0007669"/>
    <property type="project" value="TreeGrafter"/>
</dbReference>
<sequence>METYISGSIDGTDSSKIDSDFQVKQPSGPSPVTVTPVGEAKCRQLSSIDILKRLLAHGTMQKYLEDLLLLKDMFGFTPFMLAVNHRAYTAAAVIFNTLQTLYGAKNKAKSNYFSSFTDLVFPQGTGTRVDDSPLFMLCYNDTCSFTWTGEEHINQDIFECRTCGLVGSLCCCTECA</sequence>
<dbReference type="GO" id="GO:0005737">
    <property type="term" value="C:cytoplasm"/>
    <property type="evidence" value="ECO:0007669"/>
    <property type="project" value="TreeGrafter"/>
</dbReference>
<keyword evidence="2" id="KW-1185">Reference proteome</keyword>
<proteinExistence type="predicted"/>
<dbReference type="GO" id="GO:0000209">
    <property type="term" value="P:protein polyubiquitination"/>
    <property type="evidence" value="ECO:0007669"/>
    <property type="project" value="TreeGrafter"/>
</dbReference>
<accession>A0A1I7ZEE7</accession>
<dbReference type="PANTHER" id="PTHR46276:SF1">
    <property type="entry name" value="E3 UBIQUITIN-PROTEIN LIGASE UBR5"/>
    <property type="match status" value="1"/>
</dbReference>
<dbReference type="WBParaSite" id="L893_g25569.t1">
    <property type="protein sequence ID" value="L893_g25569.t1"/>
    <property type="gene ID" value="L893_g25569"/>
</dbReference>
<protein>
    <submittedName>
        <fullName evidence="3">Polyprotein</fullName>
    </submittedName>
</protein>
<dbReference type="GO" id="GO:0034450">
    <property type="term" value="F:ubiquitin-ubiquitin ligase activity"/>
    <property type="evidence" value="ECO:0007669"/>
    <property type="project" value="TreeGrafter"/>
</dbReference>
<dbReference type="PANTHER" id="PTHR46276">
    <property type="entry name" value="E3 UBIQUITIN-PROTEIN LIGASE UBR5"/>
    <property type="match status" value="1"/>
</dbReference>
<dbReference type="AlphaFoldDB" id="A0A1I7ZEE7"/>
<organism evidence="2 3">
    <name type="scientific">Steinernema glaseri</name>
    <dbReference type="NCBI Taxonomy" id="37863"/>
    <lineage>
        <taxon>Eukaryota</taxon>
        <taxon>Metazoa</taxon>
        <taxon>Ecdysozoa</taxon>
        <taxon>Nematoda</taxon>
        <taxon>Chromadorea</taxon>
        <taxon>Rhabditida</taxon>
        <taxon>Tylenchina</taxon>
        <taxon>Panagrolaimomorpha</taxon>
        <taxon>Strongyloidoidea</taxon>
        <taxon>Steinernematidae</taxon>
        <taxon>Steinernema</taxon>
    </lineage>
</organism>
<evidence type="ECO:0000256" key="1">
    <source>
        <dbReference type="SAM" id="MobiDB-lite"/>
    </source>
</evidence>
<reference evidence="3" key="1">
    <citation type="submission" date="2016-11" db="UniProtKB">
        <authorList>
            <consortium name="WormBaseParasite"/>
        </authorList>
    </citation>
    <scope>IDENTIFICATION</scope>
</reference>